<keyword evidence="14" id="KW-1185">Reference proteome</keyword>
<name>A0A7M7NU75_STRPU</name>
<dbReference type="GO" id="GO:0005694">
    <property type="term" value="C:chromosome"/>
    <property type="evidence" value="ECO:0000318"/>
    <property type="project" value="GO_Central"/>
</dbReference>
<dbReference type="InterPro" id="IPR049408">
    <property type="entry name" value="UVSSA_N_a-solenoid_rpt"/>
</dbReference>
<sequence>MLVLTVYALLECEFNPETGRTPVPSPLIQPSGKEKMAGEGGSLDHEVLMQMASLVESLTTSGQPALDQDTMKQLKKICKVSDAYVEHCFHLIMNQLEEEHSEIRLSAFQVINELFGRSHRFRELLVADMQDYMELTIGTSVDVPLPPPKPAAILLKEHALRAMQEWFNKFGKAYKKLGLGYTYLKNCKKVDFVNIQARSDAERRRAEERQRRLEQAQAQKLNKVTKEMDEIIPEIQESLTQCENCFQLLLPKMTFDDLDDDVSMATSSTQFQSKKTPKPLPQQKHEERKLVNKRPQSEAEKDADRTKDGLSHNSKTSQNFKHDSERSSGENSSVLSSGKSIFDIGDEEDDTLEGGQPSCVSGEIKRDHRRTKEGEEDVECGSNLKVDGKKSEEERRKGASKADGTSESDEGEDDSDSNEMEDIVGEERRSLLQQHGLPSWTSININIDLGTEGVNIKEDEDNTDVLQILEDQQRLLTTRYLTKLNSWTEILTKLGKSDKVKHLIDLKREIQAKQDKYKDLQVNWTHPHKKKSSGSSRGKDSPGCSGVNDSRGGGGGKGKDIHSDEEDDDDGFDAVPDKEGYESDIPEELREEYGLDRRPKPSAPSQETPSVDWHPFRDADNDILDPASQAGSIVAMKEKLKKIREETRLPPGYHVIPAKKTKILTEEERKRQEMLKRAPVVSFGTDLAFWKNPEDIKAPVILRPDTDARTWIGAVQDEEIVLESVKDSLKTRVMSFTGSFQAVKWKCRAPLRNGKLCERMDRQKCPFHGKIIARDELGNPQEGSLSVKKETEEQAKTDTAAWQDPELLRDIEGATGLDLGSTSSGRTGQKGKGGKGKGSGKKGKGKAKKYPGLTDIRKINKTSRNRLEKIVMNRGAVKRVAAAMGKVDQKKYMDRFGNNFNYAL</sequence>
<evidence type="ECO:0000313" key="13">
    <source>
        <dbReference type="EnsemblMetazoa" id="XP_030841725"/>
    </source>
</evidence>
<dbReference type="EnsemblMetazoa" id="XM_030985865">
    <property type="protein sequence ID" value="XP_030841725"/>
    <property type="gene ID" value="LOC582379"/>
</dbReference>
<reference evidence="14" key="1">
    <citation type="submission" date="2015-02" db="EMBL/GenBank/DDBJ databases">
        <title>Genome sequencing for Strongylocentrotus purpuratus.</title>
        <authorList>
            <person name="Murali S."/>
            <person name="Liu Y."/>
            <person name="Vee V."/>
            <person name="English A."/>
            <person name="Wang M."/>
            <person name="Skinner E."/>
            <person name="Han Y."/>
            <person name="Muzny D.M."/>
            <person name="Worley K.C."/>
            <person name="Gibbs R.A."/>
        </authorList>
    </citation>
    <scope>NUCLEOTIDE SEQUENCE</scope>
</reference>
<dbReference type="Proteomes" id="UP000007110">
    <property type="component" value="Unassembled WGS sequence"/>
</dbReference>
<dbReference type="GO" id="GO:0006283">
    <property type="term" value="P:transcription-coupled nucleotide-excision repair"/>
    <property type="evidence" value="ECO:0000318"/>
    <property type="project" value="GO_Central"/>
</dbReference>
<dbReference type="OMA" id="EEHAEMR"/>
<dbReference type="Pfam" id="PF20867">
    <property type="entry name" value="UVSSA_N"/>
    <property type="match status" value="1"/>
</dbReference>
<evidence type="ECO:0000256" key="7">
    <source>
        <dbReference type="ARBA" id="ARBA00022833"/>
    </source>
</evidence>
<feature type="compositionally biased region" description="Basic and acidic residues" evidence="11">
    <location>
        <begin position="283"/>
        <end position="310"/>
    </location>
</feature>
<comment type="subcellular location">
    <subcellularLocation>
        <location evidence="1">Chromosome</location>
    </subcellularLocation>
</comment>
<feature type="coiled-coil region" evidence="10">
    <location>
        <begin position="196"/>
        <end position="223"/>
    </location>
</feature>
<proteinExistence type="inferred from homology"/>
<dbReference type="GO" id="GO:0008270">
    <property type="term" value="F:zinc ion binding"/>
    <property type="evidence" value="ECO:0007669"/>
    <property type="project" value="UniProtKB-KW"/>
</dbReference>
<evidence type="ECO:0000256" key="2">
    <source>
        <dbReference type="ARBA" id="ARBA00009240"/>
    </source>
</evidence>
<dbReference type="InterPro" id="IPR018610">
    <property type="entry name" value="UVSSA"/>
</dbReference>
<evidence type="ECO:0000256" key="8">
    <source>
        <dbReference type="ARBA" id="ARBA00023054"/>
    </source>
</evidence>
<evidence type="ECO:0000256" key="1">
    <source>
        <dbReference type="ARBA" id="ARBA00004286"/>
    </source>
</evidence>
<dbReference type="PANTHER" id="PTHR28670:SF1">
    <property type="entry name" value="UV-STIMULATED SCAFFOLD PROTEIN A"/>
    <property type="match status" value="1"/>
</dbReference>
<feature type="compositionally biased region" description="Basic and acidic residues" evidence="11">
    <location>
        <begin position="363"/>
        <end position="373"/>
    </location>
</feature>
<evidence type="ECO:0000256" key="4">
    <source>
        <dbReference type="ARBA" id="ARBA00022723"/>
    </source>
</evidence>
<keyword evidence="9" id="KW-0234">DNA repair</keyword>
<accession>A0A7M7NU75</accession>
<reference evidence="13" key="2">
    <citation type="submission" date="2021-01" db="UniProtKB">
        <authorList>
            <consortium name="EnsemblMetazoa"/>
        </authorList>
    </citation>
    <scope>IDENTIFICATION</scope>
</reference>
<feature type="compositionally biased region" description="Acidic residues" evidence="11">
    <location>
        <begin position="563"/>
        <end position="572"/>
    </location>
</feature>
<feature type="region of interest" description="Disordered" evidence="11">
    <location>
        <begin position="520"/>
        <end position="621"/>
    </location>
</feature>
<keyword evidence="5" id="KW-0227">DNA damage</keyword>
<feature type="compositionally biased region" description="Basic and acidic residues" evidence="11">
    <location>
        <begin position="386"/>
        <end position="397"/>
    </location>
</feature>
<evidence type="ECO:0000256" key="10">
    <source>
        <dbReference type="SAM" id="Coils"/>
    </source>
</evidence>
<keyword evidence="4" id="KW-0479">Metal-binding</keyword>
<feature type="compositionally biased region" description="Basic and acidic residues" evidence="11">
    <location>
        <begin position="575"/>
        <end position="599"/>
    </location>
</feature>
<evidence type="ECO:0000313" key="14">
    <source>
        <dbReference type="Proteomes" id="UP000007110"/>
    </source>
</evidence>
<evidence type="ECO:0000256" key="11">
    <source>
        <dbReference type="SAM" id="MobiDB-lite"/>
    </source>
</evidence>
<keyword evidence="6" id="KW-0863">Zinc-finger</keyword>
<feature type="compositionally biased region" description="Low complexity" evidence="11">
    <location>
        <begin position="329"/>
        <end position="340"/>
    </location>
</feature>
<dbReference type="Pfam" id="PF09740">
    <property type="entry name" value="DUF2043"/>
    <property type="match status" value="1"/>
</dbReference>
<evidence type="ECO:0000256" key="5">
    <source>
        <dbReference type="ARBA" id="ARBA00022763"/>
    </source>
</evidence>
<feature type="region of interest" description="Disordered" evidence="11">
    <location>
        <begin position="776"/>
        <end position="849"/>
    </location>
</feature>
<dbReference type="OrthoDB" id="5594015at2759"/>
<protein>
    <recommendedName>
        <fullName evidence="12">UV-stimulated scaffold protein A C-terminal domain-containing protein</fullName>
    </recommendedName>
</protein>
<keyword evidence="7" id="KW-0862">Zinc</keyword>
<dbReference type="GO" id="GO:0000993">
    <property type="term" value="F:RNA polymerase II complex binding"/>
    <property type="evidence" value="ECO:0000318"/>
    <property type="project" value="GO_Central"/>
</dbReference>
<organism evidence="13 14">
    <name type="scientific">Strongylocentrotus purpuratus</name>
    <name type="common">Purple sea urchin</name>
    <dbReference type="NCBI Taxonomy" id="7668"/>
    <lineage>
        <taxon>Eukaryota</taxon>
        <taxon>Metazoa</taxon>
        <taxon>Echinodermata</taxon>
        <taxon>Eleutherozoa</taxon>
        <taxon>Echinozoa</taxon>
        <taxon>Echinoidea</taxon>
        <taxon>Euechinoidea</taxon>
        <taxon>Echinacea</taxon>
        <taxon>Camarodonta</taxon>
        <taxon>Echinidea</taxon>
        <taxon>Strongylocentrotidae</taxon>
        <taxon>Strongylocentrotus</taxon>
    </lineage>
</organism>
<dbReference type="CTD" id="57654"/>
<dbReference type="GeneID" id="582379"/>
<dbReference type="GO" id="GO:0009411">
    <property type="term" value="P:response to UV"/>
    <property type="evidence" value="ECO:0000318"/>
    <property type="project" value="GO_Central"/>
</dbReference>
<comment type="similarity">
    <text evidence="2">Belongs to the UVSSA family.</text>
</comment>
<dbReference type="InParanoid" id="A0A7M7NU75"/>
<feature type="compositionally biased region" description="Basic and acidic residues" evidence="11">
    <location>
        <begin position="787"/>
        <end position="796"/>
    </location>
</feature>
<keyword evidence="8 10" id="KW-0175">Coiled coil</keyword>
<feature type="region of interest" description="Disordered" evidence="11">
    <location>
        <begin position="265"/>
        <end position="421"/>
    </location>
</feature>
<feature type="compositionally biased region" description="Acidic residues" evidence="11">
    <location>
        <begin position="406"/>
        <end position="421"/>
    </location>
</feature>
<feature type="compositionally biased region" description="Basic residues" evidence="11">
    <location>
        <begin position="832"/>
        <end position="849"/>
    </location>
</feature>
<dbReference type="PANTHER" id="PTHR28670">
    <property type="entry name" value="UV-STIMULATED SCAFFOLD PROTEIN A"/>
    <property type="match status" value="1"/>
</dbReference>
<evidence type="ECO:0000256" key="3">
    <source>
        <dbReference type="ARBA" id="ARBA00022454"/>
    </source>
</evidence>
<evidence type="ECO:0000256" key="6">
    <source>
        <dbReference type="ARBA" id="ARBA00022771"/>
    </source>
</evidence>
<evidence type="ECO:0000256" key="9">
    <source>
        <dbReference type="ARBA" id="ARBA00023204"/>
    </source>
</evidence>
<dbReference type="KEGG" id="spu:582379"/>
<keyword evidence="3" id="KW-0158">Chromosome</keyword>
<dbReference type="RefSeq" id="XP_030841725.1">
    <property type="nucleotide sequence ID" value="XM_030985865.1"/>
</dbReference>
<feature type="compositionally biased region" description="Polar residues" evidence="11">
    <location>
        <begin position="265"/>
        <end position="274"/>
    </location>
</feature>
<dbReference type="AlphaFoldDB" id="A0A7M7NU75"/>
<feature type="domain" description="UV-stimulated scaffold protein A C-terminal" evidence="12">
    <location>
        <begin position="676"/>
        <end position="781"/>
    </location>
</feature>
<evidence type="ECO:0000259" key="12">
    <source>
        <dbReference type="Pfam" id="PF09740"/>
    </source>
</evidence>
<dbReference type="InterPro" id="IPR049431">
    <property type="entry name" value="UVSSA_C"/>
</dbReference>
<dbReference type="FunCoup" id="A0A7M7NU75">
    <property type="interactions" value="553"/>
</dbReference>